<evidence type="ECO:0000256" key="7">
    <source>
        <dbReference type="PIRSR" id="PIRSR600101-2"/>
    </source>
</evidence>
<protein>
    <recommendedName>
        <fullName evidence="10">Gamma-glutamyltransferase</fullName>
    </recommendedName>
</protein>
<keyword evidence="9" id="KW-1185">Reference proteome</keyword>
<dbReference type="GO" id="GO:0036374">
    <property type="term" value="F:glutathione hydrolase activity"/>
    <property type="evidence" value="ECO:0007669"/>
    <property type="project" value="UniProtKB-EC"/>
</dbReference>
<evidence type="ECO:0008006" key="10">
    <source>
        <dbReference type="Google" id="ProtNLM"/>
    </source>
</evidence>
<name>A0A1E4TRX2_PACTA</name>
<feature type="binding site" evidence="7">
    <location>
        <position position="403"/>
    </location>
    <ligand>
        <name>L-glutamate</name>
        <dbReference type="ChEBI" id="CHEBI:29985"/>
    </ligand>
</feature>
<dbReference type="NCBIfam" id="TIGR00066">
    <property type="entry name" value="g_glut_trans"/>
    <property type="match status" value="1"/>
</dbReference>
<dbReference type="OrthoDB" id="1081007at2759"/>
<dbReference type="SUPFAM" id="SSF56235">
    <property type="entry name" value="N-terminal nucleophile aminohydrolases (Ntn hydrolases)"/>
    <property type="match status" value="1"/>
</dbReference>
<dbReference type="InterPro" id="IPR043138">
    <property type="entry name" value="GGT_lsub"/>
</dbReference>
<sequence length="501" mass="56508">MDEDDAISIDAREMAPGSAYKDMFNNREDLARIGGLSVGIPGELKGLYELYKLHGSKNLTWQQLIQPVIDLTNNGWIVGEVFDKVLKLYTKTYAPGIFNKQDWSFVYNDETGELLSEGDLMKRPSLSHTLSLVAQNGSDAIFYDSEGPIVKSIVEKIQEKGGILTKSDFSKYKIRVEKALITENFTHDNYKIFTSNGASSGAALAAGLNIMNSFNDLNGFDSTAEDFKPIESHRLIETMKWMASVRSNFGDLNIYSKNQSEIEEHWKRYKKFLKPEWSFEINSKINDNYTLPSWKDYEPAYQANNPHGTAHFSIIDKDNNAVAMTTTINLIFGSSIHDPDTGIILNDQMDDFSIPTSPNAFGLQPSIYNYIEPFKRPLSSSSPTIIINSISNKPDLIIGAAGGSKITTCVVQAIIRNYHYKMDLLNVIAAPRLHHQLLPEIVSIEEPLIKYELVDELIKKGHEIELVPHATAMNGIRYNVQEQCWEAVSDYWRKRGEAYGY</sequence>
<dbReference type="GO" id="GO:0006805">
    <property type="term" value="P:xenobiotic metabolic process"/>
    <property type="evidence" value="ECO:0007669"/>
    <property type="project" value="EnsemblFungi"/>
</dbReference>
<dbReference type="Proteomes" id="UP000094236">
    <property type="component" value="Unassembled WGS sequence"/>
</dbReference>
<dbReference type="GO" id="GO:0000324">
    <property type="term" value="C:fungal-type vacuole"/>
    <property type="evidence" value="ECO:0007669"/>
    <property type="project" value="EnsemblFungi"/>
</dbReference>
<comment type="catalytic activity">
    <reaction evidence="2">
        <text>glutathione + H2O = L-cysteinylglycine + L-glutamate</text>
        <dbReference type="Rhea" id="RHEA:28807"/>
        <dbReference type="ChEBI" id="CHEBI:15377"/>
        <dbReference type="ChEBI" id="CHEBI:29985"/>
        <dbReference type="ChEBI" id="CHEBI:57925"/>
        <dbReference type="ChEBI" id="CHEBI:61694"/>
        <dbReference type="EC" id="3.4.19.13"/>
    </reaction>
</comment>
<dbReference type="GO" id="GO:0103068">
    <property type="term" value="F:leukotriene C4 gamma-glutamyl transferase activity"/>
    <property type="evidence" value="ECO:0007669"/>
    <property type="project" value="UniProtKB-EC"/>
</dbReference>
<organism evidence="8 9">
    <name type="scientific">Pachysolen tannophilus NRRL Y-2460</name>
    <dbReference type="NCBI Taxonomy" id="669874"/>
    <lineage>
        <taxon>Eukaryota</taxon>
        <taxon>Fungi</taxon>
        <taxon>Dikarya</taxon>
        <taxon>Ascomycota</taxon>
        <taxon>Saccharomycotina</taxon>
        <taxon>Pichiomycetes</taxon>
        <taxon>Pachysolenaceae</taxon>
        <taxon>Pachysolen</taxon>
    </lineage>
</organism>
<dbReference type="Gene3D" id="1.10.246.130">
    <property type="match status" value="1"/>
</dbReference>
<dbReference type="FunFam" id="3.60.20.40:FF:000001">
    <property type="entry name" value="Gamma-glutamyltranspeptidase 1"/>
    <property type="match status" value="1"/>
</dbReference>
<evidence type="ECO:0000313" key="8">
    <source>
        <dbReference type="EMBL" id="ODV94511.1"/>
    </source>
</evidence>
<evidence type="ECO:0000256" key="5">
    <source>
        <dbReference type="ARBA" id="ARBA00047417"/>
    </source>
</evidence>
<dbReference type="PANTHER" id="PTHR11686:SF9">
    <property type="entry name" value="RE13973P"/>
    <property type="match status" value="1"/>
</dbReference>
<dbReference type="InterPro" id="IPR000101">
    <property type="entry name" value="GGT_peptidase"/>
</dbReference>
<comment type="similarity">
    <text evidence="4">Belongs to the gamma-glutamyltransferase family.</text>
</comment>
<comment type="pathway">
    <text evidence="3">Sulfur metabolism; glutathione metabolism.</text>
</comment>
<evidence type="ECO:0000256" key="1">
    <source>
        <dbReference type="ARBA" id="ARBA00001049"/>
    </source>
</evidence>
<feature type="binding site" evidence="7">
    <location>
        <position position="12"/>
    </location>
    <ligand>
        <name>L-glutamate</name>
        <dbReference type="ChEBI" id="CHEBI:29985"/>
    </ligand>
</feature>
<dbReference type="STRING" id="669874.A0A1E4TRX2"/>
<evidence type="ECO:0000313" key="9">
    <source>
        <dbReference type="Proteomes" id="UP000094236"/>
    </source>
</evidence>
<evidence type="ECO:0000256" key="3">
    <source>
        <dbReference type="ARBA" id="ARBA00005115"/>
    </source>
</evidence>
<reference evidence="9" key="1">
    <citation type="submission" date="2016-05" db="EMBL/GenBank/DDBJ databases">
        <title>Comparative genomics of biotechnologically important yeasts.</title>
        <authorList>
            <consortium name="DOE Joint Genome Institute"/>
            <person name="Riley R."/>
            <person name="Haridas S."/>
            <person name="Wolfe K.H."/>
            <person name="Lopes M.R."/>
            <person name="Hittinger C.T."/>
            <person name="Goker M."/>
            <person name="Salamov A."/>
            <person name="Wisecaver J."/>
            <person name="Long T.M."/>
            <person name="Aerts A.L."/>
            <person name="Barry K."/>
            <person name="Choi C."/>
            <person name="Clum A."/>
            <person name="Coughlan A.Y."/>
            <person name="Deshpande S."/>
            <person name="Douglass A.P."/>
            <person name="Hanson S.J."/>
            <person name="Klenk H.-P."/>
            <person name="Labutti K."/>
            <person name="Lapidus A."/>
            <person name="Lindquist E."/>
            <person name="Lipzen A."/>
            <person name="Meier-Kolthoff J.P."/>
            <person name="Ohm R.A."/>
            <person name="Otillar R.P."/>
            <person name="Pangilinan J."/>
            <person name="Peng Y."/>
            <person name="Rokas A."/>
            <person name="Rosa C.A."/>
            <person name="Scheuner C."/>
            <person name="Sibirny A.A."/>
            <person name="Slot J.C."/>
            <person name="Stielow J.B."/>
            <person name="Sun H."/>
            <person name="Kurtzman C.P."/>
            <person name="Blackwell M."/>
            <person name="Grigoriev I.V."/>
            <person name="Jeffries T.W."/>
        </authorList>
    </citation>
    <scope>NUCLEOTIDE SEQUENCE [LARGE SCALE GENOMIC DNA]</scope>
    <source>
        <strain evidence="9">NRRL Y-2460</strain>
    </source>
</reference>
<dbReference type="PANTHER" id="PTHR11686">
    <property type="entry name" value="GAMMA GLUTAMYL TRANSPEPTIDASE"/>
    <property type="match status" value="1"/>
</dbReference>
<feature type="binding site" evidence="7">
    <location>
        <begin position="379"/>
        <end position="380"/>
    </location>
    <ligand>
        <name>L-glutamate</name>
        <dbReference type="ChEBI" id="CHEBI:29985"/>
    </ligand>
</feature>
<feature type="active site" description="Nucleophile" evidence="6">
    <location>
        <position position="309"/>
    </location>
</feature>
<dbReference type="GO" id="GO:0006751">
    <property type="term" value="P:glutathione catabolic process"/>
    <property type="evidence" value="ECO:0007669"/>
    <property type="project" value="EnsemblFungi"/>
</dbReference>
<comment type="catalytic activity">
    <reaction evidence="1">
        <text>an S-substituted glutathione + H2O = an S-substituted L-cysteinylglycine + L-glutamate</text>
        <dbReference type="Rhea" id="RHEA:59468"/>
        <dbReference type="ChEBI" id="CHEBI:15377"/>
        <dbReference type="ChEBI" id="CHEBI:29985"/>
        <dbReference type="ChEBI" id="CHEBI:90779"/>
        <dbReference type="ChEBI" id="CHEBI:143103"/>
        <dbReference type="EC" id="3.4.19.13"/>
    </reaction>
</comment>
<proteinExistence type="inferred from homology"/>
<feature type="binding site" evidence="7">
    <location>
        <begin position="327"/>
        <end position="329"/>
    </location>
    <ligand>
        <name>L-glutamate</name>
        <dbReference type="ChEBI" id="CHEBI:29985"/>
    </ligand>
</feature>
<feature type="binding site" evidence="7">
    <location>
        <position position="351"/>
    </location>
    <ligand>
        <name>L-glutamate</name>
        <dbReference type="ChEBI" id="CHEBI:29985"/>
    </ligand>
</feature>
<accession>A0A1E4TRX2</accession>
<dbReference type="Pfam" id="PF01019">
    <property type="entry name" value="G_glu_transpept"/>
    <property type="match status" value="1"/>
</dbReference>
<dbReference type="GO" id="GO:0005886">
    <property type="term" value="C:plasma membrane"/>
    <property type="evidence" value="ECO:0007669"/>
    <property type="project" value="TreeGrafter"/>
</dbReference>
<dbReference type="InterPro" id="IPR043137">
    <property type="entry name" value="GGT_ssub_C"/>
</dbReference>
<evidence type="ECO:0000256" key="2">
    <source>
        <dbReference type="ARBA" id="ARBA00001089"/>
    </source>
</evidence>
<evidence type="ECO:0000256" key="4">
    <source>
        <dbReference type="ARBA" id="ARBA00009381"/>
    </source>
</evidence>
<evidence type="ECO:0000256" key="6">
    <source>
        <dbReference type="PIRSR" id="PIRSR600101-1"/>
    </source>
</evidence>
<dbReference type="AlphaFoldDB" id="A0A1E4TRX2"/>
<dbReference type="PRINTS" id="PR01210">
    <property type="entry name" value="GGTRANSPTASE"/>
</dbReference>
<dbReference type="EMBL" id="KV454016">
    <property type="protein sequence ID" value="ODV94511.1"/>
    <property type="molecule type" value="Genomic_DNA"/>
</dbReference>
<comment type="catalytic activity">
    <reaction evidence="5">
        <text>an N-terminal (5-L-glutamyl)-[peptide] + an alpha-amino acid = 5-L-glutamyl amino acid + an N-terminal L-alpha-aminoacyl-[peptide]</text>
        <dbReference type="Rhea" id="RHEA:23904"/>
        <dbReference type="Rhea" id="RHEA-COMP:9780"/>
        <dbReference type="Rhea" id="RHEA-COMP:9795"/>
        <dbReference type="ChEBI" id="CHEBI:77644"/>
        <dbReference type="ChEBI" id="CHEBI:78597"/>
        <dbReference type="ChEBI" id="CHEBI:78599"/>
        <dbReference type="ChEBI" id="CHEBI:78608"/>
        <dbReference type="EC" id="2.3.2.2"/>
    </reaction>
</comment>
<dbReference type="InterPro" id="IPR029055">
    <property type="entry name" value="Ntn_hydrolases_N"/>
</dbReference>
<dbReference type="Gene3D" id="3.60.20.40">
    <property type="match status" value="1"/>
</dbReference>
<gene>
    <name evidence="8" type="ORF">PACTADRAFT_60842</name>
</gene>